<reference evidence="1 2" key="1">
    <citation type="submission" date="2017-12" db="EMBL/GenBank/DDBJ databases">
        <authorList>
            <person name="Pombert J.-F."/>
            <person name="Haag K.L."/>
            <person name="Ebert D."/>
        </authorList>
    </citation>
    <scope>NUCLEOTIDE SEQUENCE [LARGE SCALE GENOMIC DNA]</scope>
    <source>
        <strain evidence="1">IL-BN-2</strain>
    </source>
</reference>
<evidence type="ECO:0008006" key="3">
    <source>
        <dbReference type="Google" id="ProtNLM"/>
    </source>
</evidence>
<dbReference type="VEuPathDB" id="MicrosporidiaDB:CWI39_1784p0010"/>
<dbReference type="AlphaFoldDB" id="A0A4Q9KYQ4"/>
<evidence type="ECO:0000313" key="1">
    <source>
        <dbReference type="EMBL" id="TBU00114.1"/>
    </source>
</evidence>
<dbReference type="EMBL" id="PIXR01001784">
    <property type="protein sequence ID" value="TBU00114.1"/>
    <property type="molecule type" value="Genomic_DNA"/>
</dbReference>
<organism evidence="1 2">
    <name type="scientific">Hamiltosporidium magnivora</name>
    <dbReference type="NCBI Taxonomy" id="148818"/>
    <lineage>
        <taxon>Eukaryota</taxon>
        <taxon>Fungi</taxon>
        <taxon>Fungi incertae sedis</taxon>
        <taxon>Microsporidia</taxon>
        <taxon>Dubosqiidae</taxon>
        <taxon>Hamiltosporidium</taxon>
    </lineage>
</organism>
<dbReference type="Proteomes" id="UP000293045">
    <property type="component" value="Unassembled WGS sequence"/>
</dbReference>
<sequence>MDKKNEKTINIAKTTHSDSSLILIETPFKVNEEDIKENRKYISKFDINLLDENKIFDEIEINEIKKTVKNSESEKNFNFEIKQNEDSNILFHKTEGCFIDPLFYKYKFEIPNLLKKIVDSVVNKNFRYFYSENNILLLRNVLDNSILFSALVCEYERLFDLKDEHFSTKIIFILGREKYVKKLKTNQRLEYKKALEEHKTHDFFDKVKDLRKKTFMFQLKFHVNFIFIESNEDILREFKVMIKFLETPKVFIPKVKKHKADQKKEFFKYILTKIPGISITVGIALSDKFSSLKEFVIFLNSENSQSLINFLIPNENKTGHRKLGQKQYQIIYNTFLEDNGDFLLK</sequence>
<evidence type="ECO:0000313" key="2">
    <source>
        <dbReference type="Proteomes" id="UP000293045"/>
    </source>
</evidence>
<accession>A0A4Q9KYQ4</accession>
<name>A0A4Q9KYQ4_9MICR</name>
<protein>
    <recommendedName>
        <fullName evidence="3">ERCC4 domain-containing protein</fullName>
    </recommendedName>
</protein>
<proteinExistence type="predicted"/>
<dbReference type="VEuPathDB" id="MicrosporidiaDB:CWI36_0266p0010"/>
<comment type="caution">
    <text evidence="1">The sequence shown here is derived from an EMBL/GenBank/DDBJ whole genome shotgun (WGS) entry which is preliminary data.</text>
</comment>
<gene>
    <name evidence="1" type="ORF">CWI39_1784p0010</name>
</gene>